<dbReference type="Proteomes" id="UP000823561">
    <property type="component" value="Chromosome 8"/>
</dbReference>
<organism evidence="1 2">
    <name type="scientific">Alosa alosa</name>
    <name type="common">allis shad</name>
    <dbReference type="NCBI Taxonomy" id="278164"/>
    <lineage>
        <taxon>Eukaryota</taxon>
        <taxon>Metazoa</taxon>
        <taxon>Chordata</taxon>
        <taxon>Craniata</taxon>
        <taxon>Vertebrata</taxon>
        <taxon>Euteleostomi</taxon>
        <taxon>Actinopterygii</taxon>
        <taxon>Neopterygii</taxon>
        <taxon>Teleostei</taxon>
        <taxon>Clupei</taxon>
        <taxon>Clupeiformes</taxon>
        <taxon>Clupeoidei</taxon>
        <taxon>Clupeidae</taxon>
        <taxon>Alosa</taxon>
    </lineage>
</organism>
<accession>A0AAV6GPP5</accession>
<evidence type="ECO:0000313" key="1">
    <source>
        <dbReference type="EMBL" id="KAG5276839.1"/>
    </source>
</evidence>
<comment type="caution">
    <text evidence="1">The sequence shown here is derived from an EMBL/GenBank/DDBJ whole genome shotgun (WGS) entry which is preliminary data.</text>
</comment>
<evidence type="ECO:0000313" key="2">
    <source>
        <dbReference type="Proteomes" id="UP000823561"/>
    </source>
</evidence>
<dbReference type="AlphaFoldDB" id="A0AAV6GPP5"/>
<sequence length="73" mass="7618">GLCAPDLCPDHRDCRPSGELTSVYLALFVAVPSKHFGATACSLTLHCVLFTCVGCGGCCLLYPRVILTSISSG</sequence>
<proteinExistence type="predicted"/>
<name>A0AAV6GPP5_9TELE</name>
<protein>
    <submittedName>
        <fullName evidence="1">Uncharacterized protein</fullName>
    </submittedName>
</protein>
<feature type="non-terminal residue" evidence="1">
    <location>
        <position position="1"/>
    </location>
</feature>
<dbReference type="EMBL" id="JADWDJ010000008">
    <property type="protein sequence ID" value="KAG5276839.1"/>
    <property type="molecule type" value="Genomic_DNA"/>
</dbReference>
<keyword evidence="2" id="KW-1185">Reference proteome</keyword>
<reference evidence="1" key="1">
    <citation type="submission" date="2020-10" db="EMBL/GenBank/DDBJ databases">
        <title>Chromosome-scale genome assembly of the Allis shad, Alosa alosa.</title>
        <authorList>
            <person name="Margot Z."/>
            <person name="Christophe K."/>
            <person name="Cabau C."/>
            <person name="Louis A."/>
            <person name="Berthelot C."/>
            <person name="Parey E."/>
            <person name="Roest Crollius H."/>
            <person name="Montfort J."/>
            <person name="Robinson-Rechavi M."/>
            <person name="Bucao C."/>
            <person name="Bouchez O."/>
            <person name="Gislard M."/>
            <person name="Lluch J."/>
            <person name="Milhes M."/>
            <person name="Lampietro C."/>
            <person name="Lopez Roques C."/>
            <person name="Donnadieu C."/>
            <person name="Braasch I."/>
            <person name="Desvignes T."/>
            <person name="Postlethwait J."/>
            <person name="Bobe J."/>
            <person name="Guiguen Y."/>
        </authorList>
    </citation>
    <scope>NUCLEOTIDE SEQUENCE</scope>
    <source>
        <strain evidence="1">M-15738</strain>
        <tissue evidence="1">Blood</tissue>
    </source>
</reference>
<gene>
    <name evidence="1" type="ORF">AALO_G00110390</name>
</gene>